<reference evidence="2 3" key="1">
    <citation type="submission" date="2015-07" db="EMBL/GenBank/DDBJ databases">
        <title>Emmonsia species relationships and genome sequence.</title>
        <authorList>
            <consortium name="The Broad Institute Genomics Platform"/>
            <person name="Cuomo C.A."/>
            <person name="Munoz J.F."/>
            <person name="Imamovic A."/>
            <person name="Priest M.E."/>
            <person name="Young S."/>
            <person name="Clay O.K."/>
            <person name="McEwen J.G."/>
        </authorList>
    </citation>
    <scope>NUCLEOTIDE SEQUENCE [LARGE SCALE GENOMIC DNA]</scope>
    <source>
        <strain evidence="2 3">UAMH 9510</strain>
    </source>
</reference>
<evidence type="ECO:0000256" key="1">
    <source>
        <dbReference type="SAM" id="MobiDB-lite"/>
    </source>
</evidence>
<organism evidence="2 3">
    <name type="scientific">Emergomyces pasteurianus Ep9510</name>
    <dbReference type="NCBI Taxonomy" id="1447872"/>
    <lineage>
        <taxon>Eukaryota</taxon>
        <taxon>Fungi</taxon>
        <taxon>Dikarya</taxon>
        <taxon>Ascomycota</taxon>
        <taxon>Pezizomycotina</taxon>
        <taxon>Eurotiomycetes</taxon>
        <taxon>Eurotiomycetidae</taxon>
        <taxon>Onygenales</taxon>
        <taxon>Ajellomycetaceae</taxon>
        <taxon>Emergomyces</taxon>
    </lineage>
</organism>
<accession>A0A1J9PB11</accession>
<proteinExistence type="predicted"/>
<dbReference type="Proteomes" id="UP000182235">
    <property type="component" value="Unassembled WGS sequence"/>
</dbReference>
<keyword evidence="3" id="KW-1185">Reference proteome</keyword>
<name>A0A1J9PB11_9EURO</name>
<comment type="caution">
    <text evidence="2">The sequence shown here is derived from an EMBL/GenBank/DDBJ whole genome shotgun (WGS) entry which is preliminary data.</text>
</comment>
<gene>
    <name evidence="2" type="ORF">AJ78_06369</name>
</gene>
<dbReference type="AlphaFoldDB" id="A0A1J9PB11"/>
<evidence type="ECO:0000313" key="3">
    <source>
        <dbReference type="Proteomes" id="UP000182235"/>
    </source>
</evidence>
<feature type="compositionally biased region" description="Polar residues" evidence="1">
    <location>
        <begin position="21"/>
        <end position="30"/>
    </location>
</feature>
<evidence type="ECO:0000313" key="2">
    <source>
        <dbReference type="EMBL" id="OJD13146.1"/>
    </source>
</evidence>
<dbReference type="EMBL" id="LGRN01000329">
    <property type="protein sequence ID" value="OJD13146.1"/>
    <property type="molecule type" value="Genomic_DNA"/>
</dbReference>
<feature type="region of interest" description="Disordered" evidence="1">
    <location>
        <begin position="1"/>
        <end position="30"/>
    </location>
</feature>
<sequence>MHDTGTCSVQDTLANDESESNEPTLNNASALNPRKALLRGFITLSDAEAEEDMRAELQNSMHKRGLVSIPSY</sequence>
<protein>
    <submittedName>
        <fullName evidence="2">Uncharacterized protein</fullName>
    </submittedName>
</protein>
<feature type="compositionally biased region" description="Polar residues" evidence="1">
    <location>
        <begin position="1"/>
        <end position="13"/>
    </location>
</feature>
<dbReference type="VEuPathDB" id="FungiDB:AJ78_06369"/>